<dbReference type="SMART" id="SM00576">
    <property type="entry name" value="BTP"/>
    <property type="match status" value="1"/>
</dbReference>
<evidence type="ECO:0000256" key="1">
    <source>
        <dbReference type="ARBA" id="ARBA00004123"/>
    </source>
</evidence>
<dbReference type="InterPro" id="IPR006565">
    <property type="entry name" value="BTP"/>
</dbReference>
<comment type="subcellular location">
    <subcellularLocation>
        <location evidence="1">Nucleus</location>
    </subcellularLocation>
</comment>
<evidence type="ECO:0000259" key="8">
    <source>
        <dbReference type="SMART" id="SM00576"/>
    </source>
</evidence>
<dbReference type="CDD" id="cd22918">
    <property type="entry name" value="HFD_TAF8"/>
    <property type="match status" value="1"/>
</dbReference>
<dbReference type="GO" id="GO:0005669">
    <property type="term" value="C:transcription factor TFIID complex"/>
    <property type="evidence" value="ECO:0007669"/>
    <property type="project" value="InterPro"/>
</dbReference>
<organism evidence="9 10">
    <name type="scientific">Geodia barretti</name>
    <name type="common">Barrett's horny sponge</name>
    <dbReference type="NCBI Taxonomy" id="519541"/>
    <lineage>
        <taxon>Eukaryota</taxon>
        <taxon>Metazoa</taxon>
        <taxon>Porifera</taxon>
        <taxon>Demospongiae</taxon>
        <taxon>Heteroscleromorpha</taxon>
        <taxon>Tetractinellida</taxon>
        <taxon>Astrophorina</taxon>
        <taxon>Geodiidae</taxon>
        <taxon>Geodia</taxon>
    </lineage>
</organism>
<dbReference type="Gene3D" id="1.10.20.10">
    <property type="entry name" value="Histone, subunit A"/>
    <property type="match status" value="1"/>
</dbReference>
<dbReference type="Proteomes" id="UP001174909">
    <property type="component" value="Unassembled WGS sequence"/>
</dbReference>
<evidence type="ECO:0000313" key="10">
    <source>
        <dbReference type="Proteomes" id="UP001174909"/>
    </source>
</evidence>
<comment type="caution">
    <text evidence="9">The sequence shown here is derived from an EMBL/GenBank/DDBJ whole genome shotgun (WGS) entry which is preliminary data.</text>
</comment>
<reference evidence="9" key="1">
    <citation type="submission" date="2023-03" db="EMBL/GenBank/DDBJ databases">
        <authorList>
            <person name="Steffen K."/>
            <person name="Cardenas P."/>
        </authorList>
    </citation>
    <scope>NUCLEOTIDE SEQUENCE</scope>
</reference>
<gene>
    <name evidence="9" type="ORF">GBAR_LOCUS21644</name>
</gene>
<dbReference type="InterPro" id="IPR037818">
    <property type="entry name" value="TAF8"/>
</dbReference>
<dbReference type="PANTHER" id="PTHR46469:SF1">
    <property type="entry name" value="TRANSCRIPTION INITIATION FACTOR TFIID SUBUNIT 8"/>
    <property type="match status" value="1"/>
</dbReference>
<dbReference type="InterPro" id="IPR009072">
    <property type="entry name" value="Histone-fold"/>
</dbReference>
<keyword evidence="10" id="KW-1185">Reference proteome</keyword>
<dbReference type="GO" id="GO:0006367">
    <property type="term" value="P:transcription initiation at RNA polymerase II promoter"/>
    <property type="evidence" value="ECO:0007669"/>
    <property type="project" value="TreeGrafter"/>
</dbReference>
<dbReference type="SUPFAM" id="SSF47113">
    <property type="entry name" value="Histone-fold"/>
    <property type="match status" value="1"/>
</dbReference>
<dbReference type="Pfam" id="PF10406">
    <property type="entry name" value="TAF8_C"/>
    <property type="match status" value="1"/>
</dbReference>
<feature type="compositionally biased region" description="Basic residues" evidence="7">
    <location>
        <begin position="89"/>
        <end position="100"/>
    </location>
</feature>
<keyword evidence="5" id="KW-0804">Transcription</keyword>
<accession>A0AA35T173</accession>
<evidence type="ECO:0000313" key="9">
    <source>
        <dbReference type="EMBL" id="CAI8038836.1"/>
    </source>
</evidence>
<name>A0AA35T173_GEOBA</name>
<protein>
    <recommendedName>
        <fullName evidence="3">Transcription initiation factor TFIID subunit 8</fullName>
    </recommendedName>
</protein>
<keyword evidence="6" id="KW-0539">Nucleus</keyword>
<dbReference type="AlphaFoldDB" id="A0AA35T173"/>
<sequence length="194" mass="21613">MEGLDKQGRKQVAQTSVAALCLETGATSVEKGALDALCQLLESYIDQVGRRARDYCEVASRTAPTYTDVELALVDVGTDPASLSEYSKRPQRRHLPKQVHGHVAPQRRVLQVGTRRQRPPHISPHLPPFPDPHTYIRTPTFSPPVGEYKLVREKLGKQKRNSRKGLSKLLGKTRPSHPIAGEVDKYGVYTGERD</sequence>
<dbReference type="GO" id="GO:0046982">
    <property type="term" value="F:protein heterodimerization activity"/>
    <property type="evidence" value="ECO:0007669"/>
    <property type="project" value="InterPro"/>
</dbReference>
<evidence type="ECO:0000256" key="7">
    <source>
        <dbReference type="SAM" id="MobiDB-lite"/>
    </source>
</evidence>
<evidence type="ECO:0000256" key="6">
    <source>
        <dbReference type="ARBA" id="ARBA00023242"/>
    </source>
</evidence>
<feature type="compositionally biased region" description="Basic residues" evidence="7">
    <location>
        <begin position="157"/>
        <end position="166"/>
    </location>
</feature>
<feature type="region of interest" description="Disordered" evidence="7">
    <location>
        <begin position="83"/>
        <end position="104"/>
    </location>
</feature>
<dbReference type="CDD" id="cd08049">
    <property type="entry name" value="TAF8"/>
    <property type="match status" value="1"/>
</dbReference>
<proteinExistence type="inferred from homology"/>
<dbReference type="EMBL" id="CASHTH010003014">
    <property type="protein sequence ID" value="CAI8038836.1"/>
    <property type="molecule type" value="Genomic_DNA"/>
</dbReference>
<keyword evidence="4" id="KW-0805">Transcription regulation</keyword>
<dbReference type="InterPro" id="IPR019473">
    <property type="entry name" value="TFIID_su8_C"/>
</dbReference>
<comment type="similarity">
    <text evidence="2">Belongs to the TAF8 family.</text>
</comment>
<dbReference type="PANTHER" id="PTHR46469">
    <property type="entry name" value="TRANSCRIPTION INITIATION FACTOR TFIID SUBUNIT 8"/>
    <property type="match status" value="1"/>
</dbReference>
<dbReference type="Pfam" id="PF07524">
    <property type="entry name" value="Bromo_TP"/>
    <property type="match status" value="1"/>
</dbReference>
<feature type="domain" description="Bromodomain associated" evidence="8">
    <location>
        <begin position="6"/>
        <end position="85"/>
    </location>
</feature>
<evidence type="ECO:0000256" key="4">
    <source>
        <dbReference type="ARBA" id="ARBA00023015"/>
    </source>
</evidence>
<evidence type="ECO:0000256" key="5">
    <source>
        <dbReference type="ARBA" id="ARBA00023163"/>
    </source>
</evidence>
<evidence type="ECO:0000256" key="3">
    <source>
        <dbReference type="ARBA" id="ARBA00017307"/>
    </source>
</evidence>
<feature type="non-terminal residue" evidence="9">
    <location>
        <position position="194"/>
    </location>
</feature>
<evidence type="ECO:0000256" key="2">
    <source>
        <dbReference type="ARBA" id="ARBA00008767"/>
    </source>
</evidence>
<feature type="region of interest" description="Disordered" evidence="7">
    <location>
        <begin position="155"/>
        <end position="194"/>
    </location>
</feature>